<dbReference type="GO" id="GO:0005524">
    <property type="term" value="F:ATP binding"/>
    <property type="evidence" value="ECO:0007669"/>
    <property type="project" value="UniProtKB-KW"/>
</dbReference>
<name>A0ABV1VJH0_9ACTN</name>
<sequence length="127" mass="13858">MHGAEGCIRASRFPSRKSLEDFEFDHQQSVRGETFTHVRALDLDAAKETLSSRPARDRGTHLATGLAIRACQAGRRCAFATCPVGHPARRGPRGRQAHPPGPKRADCGRRGRLHPREPVSSSCLGPL</sequence>
<dbReference type="InterPro" id="IPR002611">
    <property type="entry name" value="IstB_ATP-bd"/>
</dbReference>
<keyword evidence="3" id="KW-0067">ATP-binding</keyword>
<dbReference type="EMBL" id="JBEPCV010000023">
    <property type="protein sequence ID" value="MER6906608.1"/>
    <property type="molecule type" value="Genomic_DNA"/>
</dbReference>
<keyword evidence="3" id="KW-0547">Nucleotide-binding</keyword>
<evidence type="ECO:0000259" key="2">
    <source>
        <dbReference type="Pfam" id="PF01695"/>
    </source>
</evidence>
<feature type="compositionally biased region" description="Basic residues" evidence="1">
    <location>
        <begin position="87"/>
        <end position="96"/>
    </location>
</feature>
<evidence type="ECO:0000313" key="4">
    <source>
        <dbReference type="Proteomes" id="UP001490330"/>
    </source>
</evidence>
<keyword evidence="4" id="KW-1185">Reference proteome</keyword>
<dbReference type="Pfam" id="PF01695">
    <property type="entry name" value="IstB_IS21"/>
    <property type="match status" value="1"/>
</dbReference>
<dbReference type="Proteomes" id="UP001490330">
    <property type="component" value="Unassembled WGS sequence"/>
</dbReference>
<evidence type="ECO:0000256" key="1">
    <source>
        <dbReference type="SAM" id="MobiDB-lite"/>
    </source>
</evidence>
<reference evidence="3 4" key="1">
    <citation type="submission" date="2024-06" db="EMBL/GenBank/DDBJ databases">
        <title>The Natural Products Discovery Center: Release of the First 8490 Sequenced Strains for Exploring Actinobacteria Biosynthetic Diversity.</title>
        <authorList>
            <person name="Kalkreuter E."/>
            <person name="Kautsar S.A."/>
            <person name="Yang D."/>
            <person name="Bader C.D."/>
            <person name="Teijaro C.N."/>
            <person name="Fluegel L."/>
            <person name="Davis C.M."/>
            <person name="Simpson J.R."/>
            <person name="Lauterbach L."/>
            <person name="Steele A.D."/>
            <person name="Gui C."/>
            <person name="Meng S."/>
            <person name="Li G."/>
            <person name="Viehrig K."/>
            <person name="Ye F."/>
            <person name="Su P."/>
            <person name="Kiefer A.F."/>
            <person name="Nichols A."/>
            <person name="Cepeda A.J."/>
            <person name="Yan W."/>
            <person name="Fan B."/>
            <person name="Jiang Y."/>
            <person name="Adhikari A."/>
            <person name="Zheng C.-J."/>
            <person name="Schuster L."/>
            <person name="Cowan T.M."/>
            <person name="Smanski M.J."/>
            <person name="Chevrette M.G."/>
            <person name="De Carvalho L.P.S."/>
            <person name="Shen B."/>
        </authorList>
    </citation>
    <scope>NUCLEOTIDE SEQUENCE [LARGE SCALE GENOMIC DNA]</scope>
    <source>
        <strain evidence="3 4">NPDC000632</strain>
    </source>
</reference>
<evidence type="ECO:0000313" key="3">
    <source>
        <dbReference type="EMBL" id="MER6906608.1"/>
    </source>
</evidence>
<feature type="domain" description="IstB-like ATP-binding" evidence="2">
    <location>
        <begin position="7"/>
        <end position="81"/>
    </location>
</feature>
<protein>
    <submittedName>
        <fullName evidence="3">ATP-binding protein</fullName>
    </submittedName>
</protein>
<proteinExistence type="predicted"/>
<accession>A0ABV1VJH0</accession>
<feature type="compositionally biased region" description="Basic and acidic residues" evidence="1">
    <location>
        <begin position="103"/>
        <end position="117"/>
    </location>
</feature>
<organism evidence="3 4">
    <name type="scientific">Streptomyces flaveolus</name>
    <dbReference type="NCBI Taxonomy" id="67297"/>
    <lineage>
        <taxon>Bacteria</taxon>
        <taxon>Bacillati</taxon>
        <taxon>Actinomycetota</taxon>
        <taxon>Actinomycetes</taxon>
        <taxon>Kitasatosporales</taxon>
        <taxon>Streptomycetaceae</taxon>
        <taxon>Streptomyces</taxon>
    </lineage>
</organism>
<comment type="caution">
    <text evidence="3">The sequence shown here is derived from an EMBL/GenBank/DDBJ whole genome shotgun (WGS) entry which is preliminary data.</text>
</comment>
<feature type="region of interest" description="Disordered" evidence="1">
    <location>
        <begin position="84"/>
        <end position="127"/>
    </location>
</feature>
<gene>
    <name evidence="3" type="ORF">ABT322_23280</name>
</gene>
<dbReference type="RefSeq" id="WP_350721487.1">
    <property type="nucleotide sequence ID" value="NZ_JBEPCO010000026.1"/>
</dbReference>